<dbReference type="RefSeq" id="WP_330196712.1">
    <property type="nucleotide sequence ID" value="NZ_JAZDRO010000004.1"/>
</dbReference>
<proteinExistence type="predicted"/>
<sequence>MTPETRLTNLESHVAEQARMLEELSDVIARQQREIDRLTARLEASADRIGALEAQAPPPASEKPPHW</sequence>
<keyword evidence="1" id="KW-0175">Coiled coil</keyword>
<comment type="caution">
    <text evidence="2">The sequence shown here is derived from an EMBL/GenBank/DDBJ whole genome shotgun (WGS) entry which is preliminary data.</text>
</comment>
<evidence type="ECO:0000313" key="2">
    <source>
        <dbReference type="EMBL" id="MEE2567152.1"/>
    </source>
</evidence>
<dbReference type="EMBL" id="JAZDRO010000004">
    <property type="protein sequence ID" value="MEE2567152.1"/>
    <property type="molecule type" value="Genomic_DNA"/>
</dbReference>
<dbReference type="InterPro" id="IPR007236">
    <property type="entry name" value="SlyX"/>
</dbReference>
<dbReference type="Pfam" id="PF04102">
    <property type="entry name" value="SlyX"/>
    <property type="match status" value="1"/>
</dbReference>
<gene>
    <name evidence="2" type="ORF">V0U35_10740</name>
</gene>
<accession>A0ABU7M0U9</accession>
<evidence type="ECO:0000313" key="3">
    <source>
        <dbReference type="Proteomes" id="UP001310692"/>
    </source>
</evidence>
<feature type="coiled-coil region" evidence="1">
    <location>
        <begin position="7"/>
        <end position="55"/>
    </location>
</feature>
<dbReference type="Proteomes" id="UP001310692">
    <property type="component" value="Unassembled WGS sequence"/>
</dbReference>
<protein>
    <submittedName>
        <fullName evidence="2">SlyX family protein</fullName>
    </submittedName>
</protein>
<organism evidence="2 3">
    <name type="scientific">Hyphobacterium marinum</name>
    <dbReference type="NCBI Taxonomy" id="3116574"/>
    <lineage>
        <taxon>Bacteria</taxon>
        <taxon>Pseudomonadati</taxon>
        <taxon>Pseudomonadota</taxon>
        <taxon>Alphaproteobacteria</taxon>
        <taxon>Maricaulales</taxon>
        <taxon>Maricaulaceae</taxon>
        <taxon>Hyphobacterium</taxon>
    </lineage>
</organism>
<dbReference type="Gene3D" id="1.20.5.300">
    <property type="match status" value="1"/>
</dbReference>
<name>A0ABU7M0U9_9PROT</name>
<reference evidence="2 3" key="1">
    <citation type="submission" date="2024-01" db="EMBL/GenBank/DDBJ databases">
        <title>Hyphobacterium bacterium isolated from marine sediment.</title>
        <authorList>
            <person name="Zhao S."/>
        </authorList>
    </citation>
    <scope>NUCLEOTIDE SEQUENCE [LARGE SCALE GENOMIC DNA]</scope>
    <source>
        <strain evidence="2 3">Y60-23</strain>
    </source>
</reference>
<evidence type="ECO:0000256" key="1">
    <source>
        <dbReference type="SAM" id="Coils"/>
    </source>
</evidence>
<keyword evidence="3" id="KW-1185">Reference proteome</keyword>